<evidence type="ECO:0000256" key="3">
    <source>
        <dbReference type="ARBA" id="ARBA00023004"/>
    </source>
</evidence>
<comment type="cofactor">
    <cofactor evidence="1">
        <name>Fe(3+)</name>
        <dbReference type="ChEBI" id="CHEBI:29034"/>
    </cofactor>
</comment>
<dbReference type="InterPro" id="IPR009016">
    <property type="entry name" value="Fe_hydrogenase"/>
</dbReference>
<dbReference type="PROSITE" id="PS51379">
    <property type="entry name" value="4FE4S_FER_2"/>
    <property type="match status" value="2"/>
</dbReference>
<dbReference type="NCBIfam" id="TIGR02512">
    <property type="entry name" value="FeFe_hydrog_A"/>
    <property type="match status" value="1"/>
</dbReference>
<feature type="domain" description="4Fe-4S ferredoxin-type" evidence="6">
    <location>
        <begin position="18"/>
        <end position="47"/>
    </location>
</feature>
<sequence>MNRHAFADIRIPIEGDNPAIVRDESLCIKCGGCRRVCEREIAVGRLYDLLSTGDTAICIHCGQCANACPVDSITEAYEYSAVRDAVRDPDKVVIFSTSPSVRVGLGESFGLPAGAFVEGQMVAALRALGADYVLDTNFSADLTIMEEASELVERITKKAGPLPQFTSCCPAWVKFAETFYPEILPHISSAKSPIGMQGPTVKTYFAARMGIDPAKIVNVAVTPCTAKKFEIRRPEMAGAARETGVAGLRDMDHVITTRELAKWLKEEGVDFAALPESGYDSLMGAASGAGVIFGNTGGVMEAAARTAYWLVTGKNPPADYLNLTPVRGMDGVRTARVEIAGVPLTLAVVHGTANAKLLIEEWKAGRAGYDFVEVMTCRGGCIGGGGQPKTEIPMSDGVRSARIDSLYARDGSMSLRFSHENPDIRRVYEEYYGVPLSRRAEDLLHTAYINRAGDLGPSGMVEKPLTEYPAPGAAPAGGRRWRCAVCGCIHEGDAPPAECPVCHVGANLFEEMPPEAPAPEASSAADRRWRCTVCGCIHEGDAPPAECPVCHVGAVLFSEIERLIR</sequence>
<dbReference type="GO" id="GO:0005506">
    <property type="term" value="F:iron ion binding"/>
    <property type="evidence" value="ECO:0007669"/>
    <property type="project" value="InterPro"/>
</dbReference>
<dbReference type="PROSITE" id="PS00198">
    <property type="entry name" value="4FE4S_FER_1"/>
    <property type="match status" value="1"/>
</dbReference>
<gene>
    <name evidence="7" type="ORF">H8S62_12595</name>
</gene>
<dbReference type="InterPro" id="IPR036991">
    <property type="entry name" value="Fe_hydrogenase_ssu_sf"/>
</dbReference>
<dbReference type="InterPro" id="IPR050340">
    <property type="entry name" value="Cytosolic_Fe-S_CAF"/>
</dbReference>
<dbReference type="SMART" id="SM00902">
    <property type="entry name" value="Fe_hyd_SSU"/>
    <property type="match status" value="1"/>
</dbReference>
<dbReference type="AlphaFoldDB" id="A0A8J6JE32"/>
<evidence type="ECO:0000256" key="2">
    <source>
        <dbReference type="ARBA" id="ARBA00022723"/>
    </source>
</evidence>
<dbReference type="EMBL" id="JACOPQ010000010">
    <property type="protein sequence ID" value="MBC5737846.1"/>
    <property type="molecule type" value="Genomic_DNA"/>
</dbReference>
<protein>
    <submittedName>
        <fullName evidence="7">Iron hydrogenase small subunit</fullName>
    </submittedName>
</protein>
<dbReference type="Pfam" id="PF21349">
    <property type="entry name" value="RUBY_RBDX"/>
    <property type="match status" value="2"/>
</dbReference>
<feature type="domain" description="4Fe-4S ferredoxin-type" evidence="6">
    <location>
        <begin position="49"/>
        <end position="78"/>
    </location>
</feature>
<dbReference type="PROSITE" id="PS50903">
    <property type="entry name" value="RUBREDOXIN_LIKE"/>
    <property type="match status" value="2"/>
</dbReference>
<feature type="domain" description="Rubredoxin-like" evidence="5">
    <location>
        <begin position="526"/>
        <end position="560"/>
    </location>
</feature>
<evidence type="ECO:0000259" key="6">
    <source>
        <dbReference type="PROSITE" id="PS51379"/>
    </source>
</evidence>
<evidence type="ECO:0000313" key="8">
    <source>
        <dbReference type="Proteomes" id="UP000607645"/>
    </source>
</evidence>
<dbReference type="InterPro" id="IPR004108">
    <property type="entry name" value="Fe_hydrogenase_lsu_C"/>
</dbReference>
<dbReference type="SUPFAM" id="SSF54862">
    <property type="entry name" value="4Fe-4S ferredoxins"/>
    <property type="match status" value="1"/>
</dbReference>
<feature type="domain" description="Rubredoxin-like" evidence="5">
    <location>
        <begin position="478"/>
        <end position="512"/>
    </location>
</feature>
<dbReference type="InterPro" id="IPR017900">
    <property type="entry name" value="4Fe4S_Fe_S_CS"/>
</dbReference>
<dbReference type="Gene3D" id="2.20.28.10">
    <property type="match status" value="2"/>
</dbReference>
<dbReference type="InterPro" id="IPR017896">
    <property type="entry name" value="4Fe4S_Fe-S-bd"/>
</dbReference>
<dbReference type="InterPro" id="IPR048574">
    <property type="entry name" value="RUBY_RBDX"/>
</dbReference>
<dbReference type="Gene3D" id="3.40.950.10">
    <property type="entry name" value="Fe-only Hydrogenase (Larger Subunit), Chain L, domain 3"/>
    <property type="match status" value="1"/>
</dbReference>
<organism evidence="7 8">
    <name type="scientific">Lawsonibacter faecis</name>
    <dbReference type="NCBI Taxonomy" id="2763052"/>
    <lineage>
        <taxon>Bacteria</taxon>
        <taxon>Bacillati</taxon>
        <taxon>Bacillota</taxon>
        <taxon>Clostridia</taxon>
        <taxon>Eubacteriales</taxon>
        <taxon>Oscillospiraceae</taxon>
        <taxon>Lawsonibacter</taxon>
    </lineage>
</organism>
<dbReference type="GO" id="GO:0008901">
    <property type="term" value="F:ferredoxin hydrogenase activity"/>
    <property type="evidence" value="ECO:0007669"/>
    <property type="project" value="InterPro"/>
</dbReference>
<comment type="caution">
    <text evidence="7">The sequence shown here is derived from an EMBL/GenBank/DDBJ whole genome shotgun (WGS) entry which is preliminary data.</text>
</comment>
<dbReference type="InterPro" id="IPR003149">
    <property type="entry name" value="Fe_hydrogenase_ssu"/>
</dbReference>
<keyword evidence="3" id="KW-0408">Iron</keyword>
<dbReference type="Gene3D" id="4.10.260.20">
    <property type="entry name" value="Iron hydrogenase, small subunit"/>
    <property type="match status" value="1"/>
</dbReference>
<evidence type="ECO:0000256" key="1">
    <source>
        <dbReference type="ARBA" id="ARBA00001965"/>
    </source>
</evidence>
<dbReference type="GO" id="GO:0051536">
    <property type="term" value="F:iron-sulfur cluster binding"/>
    <property type="evidence" value="ECO:0007669"/>
    <property type="project" value="UniProtKB-KW"/>
</dbReference>
<proteinExistence type="predicted"/>
<dbReference type="Gene3D" id="3.40.50.1780">
    <property type="match status" value="1"/>
</dbReference>
<dbReference type="RefSeq" id="WP_186919653.1">
    <property type="nucleotide sequence ID" value="NZ_JACOPQ010000010.1"/>
</dbReference>
<keyword evidence="8" id="KW-1185">Reference proteome</keyword>
<dbReference type="InterPro" id="IPR024934">
    <property type="entry name" value="Rubredoxin-like_dom"/>
</dbReference>
<dbReference type="SUPFAM" id="SSF57802">
    <property type="entry name" value="Rubredoxin-like"/>
    <property type="match status" value="2"/>
</dbReference>
<dbReference type="PANTHER" id="PTHR11615">
    <property type="entry name" value="NITRATE, FORMATE, IRON DEHYDROGENASE"/>
    <property type="match status" value="1"/>
</dbReference>
<evidence type="ECO:0000313" key="7">
    <source>
        <dbReference type="EMBL" id="MBC5737846.1"/>
    </source>
</evidence>
<keyword evidence="2" id="KW-0479">Metal-binding</keyword>
<name>A0A8J6JE32_9FIRM</name>
<dbReference type="Gene3D" id="3.30.70.20">
    <property type="match status" value="1"/>
</dbReference>
<dbReference type="InterPro" id="IPR013352">
    <property type="entry name" value="Fe_hydrogenase_subset"/>
</dbReference>
<accession>A0A8J6JE32</accession>
<dbReference type="Pfam" id="PF00037">
    <property type="entry name" value="Fer4"/>
    <property type="match status" value="1"/>
</dbReference>
<evidence type="ECO:0000259" key="5">
    <source>
        <dbReference type="PROSITE" id="PS50903"/>
    </source>
</evidence>
<dbReference type="Pfam" id="PF02256">
    <property type="entry name" value="Fe_hyd_SSU"/>
    <property type="match status" value="1"/>
</dbReference>
<evidence type="ECO:0000256" key="4">
    <source>
        <dbReference type="ARBA" id="ARBA00023014"/>
    </source>
</evidence>
<keyword evidence="4" id="KW-0411">Iron-sulfur</keyword>
<dbReference type="Proteomes" id="UP000607645">
    <property type="component" value="Unassembled WGS sequence"/>
</dbReference>
<reference evidence="7" key="1">
    <citation type="submission" date="2020-08" db="EMBL/GenBank/DDBJ databases">
        <title>Genome public.</title>
        <authorList>
            <person name="Liu C."/>
            <person name="Sun Q."/>
        </authorList>
    </citation>
    <scope>NUCLEOTIDE SEQUENCE</scope>
    <source>
        <strain evidence="7">NSJ-52</strain>
    </source>
</reference>
<dbReference type="Pfam" id="PF02906">
    <property type="entry name" value="Fe_hyd_lg_C"/>
    <property type="match status" value="1"/>
</dbReference>
<dbReference type="SUPFAM" id="SSF53920">
    <property type="entry name" value="Fe-only hydrogenase"/>
    <property type="match status" value="1"/>
</dbReference>